<name>A0AAN1WKM3_9GAMM</name>
<proteinExistence type="predicted"/>
<dbReference type="PANTHER" id="PTHR13504">
    <property type="entry name" value="FIDO DOMAIN-CONTAINING PROTEIN DDB_G0283145"/>
    <property type="match status" value="1"/>
</dbReference>
<dbReference type="AlphaFoldDB" id="A0AAN1WKM3"/>
<dbReference type="InterPro" id="IPR036597">
    <property type="entry name" value="Fido-like_dom_sf"/>
</dbReference>
<feature type="site" description="Important for autoinhibition of adenylyltransferase activity" evidence="2">
    <location>
        <position position="198"/>
    </location>
</feature>
<organism evidence="4 5">
    <name type="scientific">Marinagarivorans cellulosilyticus</name>
    <dbReference type="NCBI Taxonomy" id="2721545"/>
    <lineage>
        <taxon>Bacteria</taxon>
        <taxon>Pseudomonadati</taxon>
        <taxon>Pseudomonadota</taxon>
        <taxon>Gammaproteobacteria</taxon>
        <taxon>Cellvibrionales</taxon>
        <taxon>Cellvibrionaceae</taxon>
        <taxon>Marinagarivorans</taxon>
    </lineage>
</organism>
<dbReference type="EMBL" id="AP023086">
    <property type="protein sequence ID" value="BCD99343.1"/>
    <property type="molecule type" value="Genomic_DNA"/>
</dbReference>
<feature type="binding site" evidence="1">
    <location>
        <begin position="330"/>
        <end position="337"/>
    </location>
    <ligand>
        <name>ATP</name>
        <dbReference type="ChEBI" id="CHEBI:30616"/>
    </ligand>
</feature>
<reference evidence="4 5" key="1">
    <citation type="journal article" date="2022" name="IScience">
        <title>An ultrasensitive nanofiber-based assay for enzymatic hydrolysis and deep-sea microbial degradation of cellulose.</title>
        <authorList>
            <person name="Tsudome M."/>
            <person name="Tachioka M."/>
            <person name="Miyazaki M."/>
            <person name="Uchimura K."/>
            <person name="Tsuda M."/>
            <person name="Takaki Y."/>
            <person name="Deguchi S."/>
        </authorList>
    </citation>
    <scope>NUCLEOTIDE SEQUENCE [LARGE SCALE GENOMIC DNA]</scope>
    <source>
        <strain evidence="4 5">GE09</strain>
    </source>
</reference>
<dbReference type="SUPFAM" id="SSF140931">
    <property type="entry name" value="Fic-like"/>
    <property type="match status" value="1"/>
</dbReference>
<dbReference type="Proteomes" id="UP001320119">
    <property type="component" value="Chromosome"/>
</dbReference>
<dbReference type="Gene3D" id="1.10.3290.10">
    <property type="entry name" value="Fido-like domain"/>
    <property type="match status" value="1"/>
</dbReference>
<evidence type="ECO:0000313" key="5">
    <source>
        <dbReference type="Proteomes" id="UP001320119"/>
    </source>
</evidence>
<sequence>MMSKKQKEQWLRVSTLLAETPEGMSIQALLDALAALDISTKEADSKTVAPPRRTLQSWLKKWVEQGLLNKTGSRRDIRYFLSHSAQPAPNNERSMTAALKLSAQQEPPQKAFPFSTTSLDCIKEINKPTIQRKPVGYNYDFLNHYRPNSSAYLSASEQAHLMQLSKTHDSGPLPAGTFARQLLHRLLIDLSWNSSRLEGNTYSLLDTRRLIQFGAAAEGKASIEAQMILNHKEAIEFLVGAADDIGFNRYTLLNLHALLADNLLDNPDASGCLRKIPIGIGKSVFQPLEVPQRIEACFEQILATASAIQNPFEQALFALVQLPYLQAFDDVNKRVSRLAANIPFIKHNLMPLTFADLPQDIYTDAILCVYELNRVEPLKEIFIWAYERSINHYQVARQTLGEPDAFRIRYRQELKTLVSEVVRNLLTKQQAYAHIKRWVNNAIPEADQQQFLEYTETELLGLHEGNFARYQLRPSEFNQWQNKWVDKKAPNA</sequence>
<keyword evidence="1" id="KW-0067">ATP-binding</keyword>
<evidence type="ECO:0000259" key="3">
    <source>
        <dbReference type="PROSITE" id="PS51459"/>
    </source>
</evidence>
<evidence type="ECO:0000256" key="1">
    <source>
        <dbReference type="PIRSR" id="PIRSR640198-2"/>
    </source>
</evidence>
<accession>A0AAN1WKM3</accession>
<dbReference type="Pfam" id="PF02661">
    <property type="entry name" value="Fic"/>
    <property type="match status" value="1"/>
</dbReference>
<evidence type="ECO:0000256" key="2">
    <source>
        <dbReference type="PIRSR" id="PIRSR640198-3"/>
    </source>
</evidence>
<dbReference type="GO" id="GO:0005524">
    <property type="term" value="F:ATP binding"/>
    <property type="evidence" value="ECO:0007669"/>
    <property type="project" value="UniProtKB-KW"/>
</dbReference>
<gene>
    <name evidence="4" type="ORF">MARGE09_P3544</name>
</gene>
<dbReference type="RefSeq" id="WP_236984533.1">
    <property type="nucleotide sequence ID" value="NZ_AP023086.1"/>
</dbReference>
<evidence type="ECO:0000313" key="4">
    <source>
        <dbReference type="EMBL" id="BCD99343.1"/>
    </source>
</evidence>
<feature type="domain" description="Fido" evidence="3">
    <location>
        <begin position="247"/>
        <end position="387"/>
    </location>
</feature>
<keyword evidence="5" id="KW-1185">Reference proteome</keyword>
<dbReference type="PANTHER" id="PTHR13504:SF38">
    <property type="entry name" value="FIDO DOMAIN-CONTAINING PROTEIN"/>
    <property type="match status" value="1"/>
</dbReference>
<protein>
    <recommendedName>
        <fullName evidence="3">Fido domain-containing protein</fullName>
    </recommendedName>
</protein>
<dbReference type="PROSITE" id="PS51459">
    <property type="entry name" value="FIDO"/>
    <property type="match status" value="1"/>
</dbReference>
<keyword evidence="1" id="KW-0547">Nucleotide-binding</keyword>
<dbReference type="KEGG" id="marq:MARGE09_P3544"/>
<dbReference type="InterPro" id="IPR003812">
    <property type="entry name" value="Fido"/>
</dbReference>
<dbReference type="InterPro" id="IPR040198">
    <property type="entry name" value="Fido_containing"/>
</dbReference>